<proteinExistence type="inferred from homology"/>
<dbReference type="GO" id="GO:0003677">
    <property type="term" value="F:DNA binding"/>
    <property type="evidence" value="ECO:0007669"/>
    <property type="project" value="UniProtKB-KW"/>
</dbReference>
<keyword evidence="5" id="KW-1185">Reference proteome</keyword>
<evidence type="ECO:0000256" key="2">
    <source>
        <dbReference type="ARBA" id="ARBA00023125"/>
    </source>
</evidence>
<feature type="region of interest" description="Disordered" evidence="3">
    <location>
        <begin position="287"/>
        <end position="331"/>
    </location>
</feature>
<organism evidence="4 5">
    <name type="scientific">Cichlidogyrus casuarinus</name>
    <dbReference type="NCBI Taxonomy" id="1844966"/>
    <lineage>
        <taxon>Eukaryota</taxon>
        <taxon>Metazoa</taxon>
        <taxon>Spiralia</taxon>
        <taxon>Lophotrochozoa</taxon>
        <taxon>Platyhelminthes</taxon>
        <taxon>Monogenea</taxon>
        <taxon>Monopisthocotylea</taxon>
        <taxon>Dactylogyridea</taxon>
        <taxon>Ancyrocephalidae</taxon>
        <taxon>Cichlidogyrus</taxon>
    </lineage>
</organism>
<evidence type="ECO:0000256" key="3">
    <source>
        <dbReference type="SAM" id="MobiDB-lite"/>
    </source>
</evidence>
<reference evidence="4 5" key="1">
    <citation type="submission" date="2024-11" db="EMBL/GenBank/DDBJ databases">
        <title>Adaptive evolution of stress response genes in parasites aligns with host niche diversity.</title>
        <authorList>
            <person name="Hahn C."/>
            <person name="Resl P."/>
        </authorList>
    </citation>
    <scope>NUCLEOTIDE SEQUENCE [LARGE SCALE GENOMIC DNA]</scope>
    <source>
        <strain evidence="4">EGGRZ-B1_66</strain>
        <tissue evidence="4">Body</tissue>
    </source>
</reference>
<comment type="similarity">
    <text evidence="1">Belongs to the PUR DNA-binding protein family.</text>
</comment>
<keyword evidence="2" id="KW-0238">DNA-binding</keyword>
<feature type="compositionally biased region" description="Basic residues" evidence="3">
    <location>
        <begin position="313"/>
        <end position="323"/>
    </location>
</feature>
<dbReference type="Proteomes" id="UP001626550">
    <property type="component" value="Unassembled WGS sequence"/>
</dbReference>
<dbReference type="SMART" id="SM00712">
    <property type="entry name" value="PUR"/>
    <property type="match status" value="1"/>
</dbReference>
<dbReference type="InterPro" id="IPR006628">
    <property type="entry name" value="PUR-bd_fam"/>
</dbReference>
<name>A0ABD2QGI5_9PLAT</name>
<dbReference type="AlphaFoldDB" id="A0ABD2QGI5"/>
<dbReference type="Gene3D" id="3.10.450.700">
    <property type="match status" value="1"/>
</dbReference>
<sequence>MSAQSKPQPRRYPQNSERTRIYRQPCRQRFPDAEPHTYLFEVHDFLDNKTFGDRFWANIRDFPNQTAVEVPYDMIHSLVKHLMTCKVDFSSELEHHEEDENEEAQAAHGPVLETVFDLKKLEKKRLIGLNGTFAIEISEDDKKTTKLLICDSLDKDAEPSAEGDSVKKDDRRDCLKPREKKGTLAITEWLLPRLVLFLRDVFVRHMNLTKNFSSVRNLYTPSGSRRFFFDLNETRWGNRLQVSQVTAQHRNVISLPLESLVLFRNRLNRIIRQLNIEEGDDIRIARAPRPRPAVPPRRVIKPRPVRSTGRPFVGRRFRPRPRLSKPDSETT</sequence>
<protein>
    <submittedName>
        <fullName evidence="4">Uncharacterized protein</fullName>
    </submittedName>
</protein>
<comment type="caution">
    <text evidence="4">The sequence shown here is derived from an EMBL/GenBank/DDBJ whole genome shotgun (WGS) entry which is preliminary data.</text>
</comment>
<accession>A0ABD2QGI5</accession>
<evidence type="ECO:0000256" key="1">
    <source>
        <dbReference type="ARBA" id="ARBA00009251"/>
    </source>
</evidence>
<evidence type="ECO:0000313" key="4">
    <source>
        <dbReference type="EMBL" id="KAL3318644.1"/>
    </source>
</evidence>
<gene>
    <name evidence="4" type="ORF">Ciccas_002699</name>
</gene>
<evidence type="ECO:0000313" key="5">
    <source>
        <dbReference type="Proteomes" id="UP001626550"/>
    </source>
</evidence>
<dbReference type="EMBL" id="JBJKFK010000220">
    <property type="protein sequence ID" value="KAL3318644.1"/>
    <property type="molecule type" value="Genomic_DNA"/>
</dbReference>